<keyword evidence="5" id="KW-0645">Protease</keyword>
<evidence type="ECO:0000313" key="13">
    <source>
        <dbReference type="Proteomes" id="UP000014500"/>
    </source>
</evidence>
<dbReference type="Gene3D" id="1.10.8.10">
    <property type="entry name" value="DNA helicase RuvA subunit, C-terminal domain"/>
    <property type="match status" value="1"/>
</dbReference>
<organism evidence="12 13">
    <name type="scientific">Strigamia maritima</name>
    <name type="common">European centipede</name>
    <name type="synonym">Geophilus maritimus</name>
    <dbReference type="NCBI Taxonomy" id="126957"/>
    <lineage>
        <taxon>Eukaryota</taxon>
        <taxon>Metazoa</taxon>
        <taxon>Ecdysozoa</taxon>
        <taxon>Arthropoda</taxon>
        <taxon>Myriapoda</taxon>
        <taxon>Chilopoda</taxon>
        <taxon>Pleurostigmophora</taxon>
        <taxon>Geophilomorpha</taxon>
        <taxon>Linotaeniidae</taxon>
        <taxon>Strigamia</taxon>
    </lineage>
</organism>
<reference evidence="12" key="2">
    <citation type="submission" date="2015-02" db="UniProtKB">
        <authorList>
            <consortium name="EnsemblMetazoa"/>
        </authorList>
    </citation>
    <scope>IDENTIFICATION</scope>
</reference>
<feature type="compositionally biased region" description="Polar residues" evidence="9">
    <location>
        <begin position="150"/>
        <end position="160"/>
    </location>
</feature>
<feature type="compositionally biased region" description="Low complexity" evidence="9">
    <location>
        <begin position="123"/>
        <end position="136"/>
    </location>
</feature>
<dbReference type="GO" id="GO:0015031">
    <property type="term" value="P:protein transport"/>
    <property type="evidence" value="ECO:0007669"/>
    <property type="project" value="UniProtKB-KW"/>
</dbReference>
<evidence type="ECO:0000256" key="6">
    <source>
        <dbReference type="ARBA" id="ARBA00022750"/>
    </source>
</evidence>
<dbReference type="CDD" id="cd05479">
    <property type="entry name" value="RP_DDI"/>
    <property type="match status" value="1"/>
</dbReference>
<keyword evidence="4" id="KW-0963">Cytoplasm</keyword>
<dbReference type="Gene3D" id="2.40.70.10">
    <property type="entry name" value="Acid Proteases"/>
    <property type="match status" value="1"/>
</dbReference>
<dbReference type="PROSITE" id="PS50030">
    <property type="entry name" value="UBA"/>
    <property type="match status" value="1"/>
</dbReference>
<dbReference type="InterPro" id="IPR033882">
    <property type="entry name" value="DDI1_N"/>
</dbReference>
<keyword evidence="3" id="KW-0813">Transport</keyword>
<dbReference type="PANTHER" id="PTHR15397">
    <property type="entry name" value="SODIUM-GLUCOSE COTRANSPORTER REGULATORY PROTEIN -RELATED"/>
    <property type="match status" value="1"/>
</dbReference>
<evidence type="ECO:0000256" key="5">
    <source>
        <dbReference type="ARBA" id="ARBA00022670"/>
    </source>
</evidence>
<evidence type="ECO:0000313" key="12">
    <source>
        <dbReference type="EnsemblMetazoa" id="SMAR004035-PA"/>
    </source>
</evidence>
<dbReference type="AlphaFoldDB" id="T1ISG3"/>
<reference evidence="13" key="1">
    <citation type="submission" date="2011-05" db="EMBL/GenBank/DDBJ databases">
        <authorList>
            <person name="Richards S.R."/>
            <person name="Qu J."/>
            <person name="Jiang H."/>
            <person name="Jhangiani S.N."/>
            <person name="Agravi P."/>
            <person name="Goodspeed R."/>
            <person name="Gross S."/>
            <person name="Mandapat C."/>
            <person name="Jackson L."/>
            <person name="Mathew T."/>
            <person name="Pu L."/>
            <person name="Thornton R."/>
            <person name="Saada N."/>
            <person name="Wilczek-Boney K.B."/>
            <person name="Lee S."/>
            <person name="Kovar C."/>
            <person name="Wu Y."/>
            <person name="Scherer S.E."/>
            <person name="Worley K.C."/>
            <person name="Muzny D.M."/>
            <person name="Gibbs R."/>
        </authorList>
    </citation>
    <scope>NUCLEOTIDE SEQUENCE</scope>
    <source>
        <strain evidence="13">Brora</strain>
    </source>
</reference>
<evidence type="ECO:0000259" key="11">
    <source>
        <dbReference type="PROSITE" id="PS50053"/>
    </source>
</evidence>
<dbReference type="Pfam" id="PF09668">
    <property type="entry name" value="Asp_protease"/>
    <property type="match status" value="1"/>
</dbReference>
<dbReference type="GO" id="GO:0004190">
    <property type="term" value="F:aspartic-type endopeptidase activity"/>
    <property type="evidence" value="ECO:0007669"/>
    <property type="project" value="UniProtKB-KW"/>
</dbReference>
<keyword evidence="6" id="KW-0064">Aspartyl protease</keyword>
<feature type="region of interest" description="Disordered" evidence="9">
    <location>
        <begin position="123"/>
        <end position="160"/>
    </location>
</feature>
<evidence type="ECO:0008006" key="14">
    <source>
        <dbReference type="Google" id="ProtNLM"/>
    </source>
</evidence>
<dbReference type="InterPro" id="IPR009060">
    <property type="entry name" value="UBA-like_sf"/>
</dbReference>
<dbReference type="SMART" id="SM00213">
    <property type="entry name" value="UBQ"/>
    <property type="match status" value="1"/>
</dbReference>
<dbReference type="Proteomes" id="UP000014500">
    <property type="component" value="Unassembled WGS sequence"/>
</dbReference>
<sequence>VFLPVGSKRPCCKLKHTNFRFRNSCCNFVLGHPSVSSSCSFKIVSLAGQTMKVTVTTLSDEIFILDVSEDLELENFKAFCEIEYGIPARELILHHEGRPLLEDTRSLKYYGIKEGDVVLMQHMQSSDHQSTTSSTSLPSIDFGSVRLPGNPSSSSIASNENDPTFIRDMFMANPDQLSLLKQNNPRLADALLSGDISRFARVLQDQQTERADRERMRIRMLNADPFDLEAQRLIAEEIRLRNIETNMEAAMEHNPESFAQVVMLYINCKVNGHPVKAFIDSGAQTTIMSQSCAERCTIMRLVDTRWAGIAKGVGTQKIIGRVHLCQIQIDEVFLTSSFSILEDQPMDMLLGLDMLRRHQCVIDLQRNVLVIGSTGTVTRFLAESELPECARLTYSPDLTPRRHEEEDKQLAQALQRSADEAVSNSNTPSTTNTPNLSIFPTTRFPEADVQKIVNMGFSREEVLNELQRFNGDVTQAMAALFAKSLMFSE</sequence>
<dbReference type="InterPro" id="IPR019103">
    <property type="entry name" value="Peptidase_aspartic_DDI1-type"/>
</dbReference>
<dbReference type="EnsemblMetazoa" id="SMAR004035-RA">
    <property type="protein sequence ID" value="SMAR004035-PA"/>
    <property type="gene ID" value="SMAR004035"/>
</dbReference>
<evidence type="ECO:0000259" key="10">
    <source>
        <dbReference type="PROSITE" id="PS50030"/>
    </source>
</evidence>
<evidence type="ECO:0000256" key="4">
    <source>
        <dbReference type="ARBA" id="ARBA00022490"/>
    </source>
</evidence>
<feature type="domain" description="Ubiquitin-like" evidence="11">
    <location>
        <begin position="51"/>
        <end position="127"/>
    </location>
</feature>
<comment type="similarity">
    <text evidence="2">Belongs to the DDI1 family.</text>
</comment>
<dbReference type="SUPFAM" id="SSF54236">
    <property type="entry name" value="Ubiquitin-like"/>
    <property type="match status" value="1"/>
</dbReference>
<feature type="compositionally biased region" description="Low complexity" evidence="9">
    <location>
        <begin position="423"/>
        <end position="437"/>
    </location>
</feature>
<dbReference type="InterPro" id="IPR015940">
    <property type="entry name" value="UBA"/>
</dbReference>
<dbReference type="InterPro" id="IPR021109">
    <property type="entry name" value="Peptidase_aspartic_dom_sf"/>
</dbReference>
<keyword evidence="8" id="KW-0653">Protein transport</keyword>
<keyword evidence="13" id="KW-1185">Reference proteome</keyword>
<dbReference type="GO" id="GO:0005737">
    <property type="term" value="C:cytoplasm"/>
    <property type="evidence" value="ECO:0007669"/>
    <property type="project" value="UniProtKB-SubCell"/>
</dbReference>
<evidence type="ECO:0000256" key="9">
    <source>
        <dbReference type="SAM" id="MobiDB-lite"/>
    </source>
</evidence>
<evidence type="ECO:0000256" key="3">
    <source>
        <dbReference type="ARBA" id="ARBA00022448"/>
    </source>
</evidence>
<feature type="domain" description="UBA" evidence="10">
    <location>
        <begin position="443"/>
        <end position="483"/>
    </location>
</feature>
<evidence type="ECO:0000256" key="8">
    <source>
        <dbReference type="ARBA" id="ARBA00022927"/>
    </source>
</evidence>
<name>T1ISG3_STRMM</name>
<dbReference type="HOGENOM" id="CLU_020435_1_0_1"/>
<dbReference type="FunFam" id="2.40.70.10:FF:000005">
    <property type="entry name" value="DNA damage inducible 1 homolog 2"/>
    <property type="match status" value="1"/>
</dbReference>
<evidence type="ECO:0000256" key="2">
    <source>
        <dbReference type="ARBA" id="ARBA00009136"/>
    </source>
</evidence>
<dbReference type="SUPFAM" id="SSF50630">
    <property type="entry name" value="Acid proteases"/>
    <property type="match status" value="1"/>
</dbReference>
<dbReference type="InterPro" id="IPR057273">
    <property type="entry name" value="Ddi1/2_HDD"/>
</dbReference>
<dbReference type="PANTHER" id="PTHR15397:SF3">
    <property type="entry name" value="DNA DAMAGE INDUCIBLE 1 HOMOLOG 2"/>
    <property type="match status" value="1"/>
</dbReference>
<proteinExistence type="inferred from homology"/>
<evidence type="ECO:0000256" key="7">
    <source>
        <dbReference type="ARBA" id="ARBA00022801"/>
    </source>
</evidence>
<feature type="compositionally biased region" description="Basic and acidic residues" evidence="9">
    <location>
        <begin position="399"/>
        <end position="409"/>
    </location>
</feature>
<dbReference type="InterPro" id="IPR000626">
    <property type="entry name" value="Ubiquitin-like_dom"/>
</dbReference>
<dbReference type="Pfam" id="PF24669">
    <property type="entry name" value="Ddi2_HDD"/>
    <property type="match status" value="1"/>
</dbReference>
<accession>T1ISG3</accession>
<dbReference type="PROSITE" id="PS50053">
    <property type="entry name" value="UBIQUITIN_2"/>
    <property type="match status" value="1"/>
</dbReference>
<dbReference type="eggNOG" id="KOG0012">
    <property type="taxonomic scope" value="Eukaryota"/>
</dbReference>
<protein>
    <recommendedName>
        <fullName evidence="14">Ubiquitin-like domain-containing protein</fullName>
    </recommendedName>
</protein>
<dbReference type="CDD" id="cd01796">
    <property type="entry name" value="Ubl_Ddi1_like"/>
    <property type="match status" value="1"/>
</dbReference>
<dbReference type="Gene3D" id="3.10.20.90">
    <property type="entry name" value="Phosphatidylinositol 3-kinase Catalytic Subunit, Chain A, domain 1"/>
    <property type="match status" value="1"/>
</dbReference>
<keyword evidence="7" id="KW-0378">Hydrolase</keyword>
<feature type="region of interest" description="Disordered" evidence="9">
    <location>
        <begin position="397"/>
        <end position="440"/>
    </location>
</feature>
<dbReference type="OMA" id="GHRLNAF"/>
<evidence type="ECO:0000256" key="1">
    <source>
        <dbReference type="ARBA" id="ARBA00004496"/>
    </source>
</evidence>
<dbReference type="InterPro" id="IPR029071">
    <property type="entry name" value="Ubiquitin-like_domsf"/>
</dbReference>
<dbReference type="Pfam" id="PF00240">
    <property type="entry name" value="ubiquitin"/>
    <property type="match status" value="1"/>
</dbReference>
<dbReference type="EMBL" id="JH431430">
    <property type="status" value="NOT_ANNOTATED_CDS"/>
    <property type="molecule type" value="Genomic_DNA"/>
</dbReference>
<dbReference type="GO" id="GO:0006508">
    <property type="term" value="P:proteolysis"/>
    <property type="evidence" value="ECO:0007669"/>
    <property type="project" value="UniProtKB-KW"/>
</dbReference>
<dbReference type="SUPFAM" id="SSF46934">
    <property type="entry name" value="UBA-like"/>
    <property type="match status" value="1"/>
</dbReference>
<dbReference type="PhylomeDB" id="T1ISG3"/>
<dbReference type="STRING" id="126957.T1ISG3"/>
<comment type="subcellular location">
    <subcellularLocation>
        <location evidence="1">Cytoplasm</location>
    </subcellularLocation>
</comment>